<proteinExistence type="predicted"/>
<reference evidence="1" key="1">
    <citation type="journal article" date="2019" name="Sci. Rep.">
        <title>Draft genome of Tanacetum cinerariifolium, the natural source of mosquito coil.</title>
        <authorList>
            <person name="Yamashiro T."/>
            <person name="Shiraishi A."/>
            <person name="Satake H."/>
            <person name="Nakayama K."/>
        </authorList>
    </citation>
    <scope>NUCLEOTIDE SEQUENCE</scope>
</reference>
<dbReference type="EMBL" id="BKCJ010005196">
    <property type="protein sequence ID" value="GEU65419.1"/>
    <property type="molecule type" value="Genomic_DNA"/>
</dbReference>
<comment type="caution">
    <text evidence="1">The sequence shown here is derived from an EMBL/GenBank/DDBJ whole genome shotgun (WGS) entry which is preliminary data.</text>
</comment>
<gene>
    <name evidence="1" type="ORF">Tci_037397</name>
</gene>
<protein>
    <submittedName>
        <fullName evidence="1">Uncharacterized protein</fullName>
    </submittedName>
</protein>
<dbReference type="AlphaFoldDB" id="A0A6L2LWB7"/>
<name>A0A6L2LWB7_TANCI</name>
<sequence length="74" mass="8623">MLDERDKDPWVKGLERLLDDAKIKGGEYLTETIWMIFPFRFYSSHIDNKTRICIRVLLPNKHTPPPPLSLSPTA</sequence>
<evidence type="ECO:0000313" key="1">
    <source>
        <dbReference type="EMBL" id="GEU65419.1"/>
    </source>
</evidence>
<organism evidence="1">
    <name type="scientific">Tanacetum cinerariifolium</name>
    <name type="common">Dalmatian daisy</name>
    <name type="synonym">Chrysanthemum cinerariifolium</name>
    <dbReference type="NCBI Taxonomy" id="118510"/>
    <lineage>
        <taxon>Eukaryota</taxon>
        <taxon>Viridiplantae</taxon>
        <taxon>Streptophyta</taxon>
        <taxon>Embryophyta</taxon>
        <taxon>Tracheophyta</taxon>
        <taxon>Spermatophyta</taxon>
        <taxon>Magnoliopsida</taxon>
        <taxon>eudicotyledons</taxon>
        <taxon>Gunneridae</taxon>
        <taxon>Pentapetalae</taxon>
        <taxon>asterids</taxon>
        <taxon>campanulids</taxon>
        <taxon>Asterales</taxon>
        <taxon>Asteraceae</taxon>
        <taxon>Asteroideae</taxon>
        <taxon>Anthemideae</taxon>
        <taxon>Anthemidinae</taxon>
        <taxon>Tanacetum</taxon>
    </lineage>
</organism>
<accession>A0A6L2LWB7</accession>